<keyword evidence="3" id="KW-1185">Reference proteome</keyword>
<sequence>MKEGGGVGCRKECEVVGGISDGPEEGGPEEEEAPADDDTGGTSKIGGGGEMGVEDAGDELQAAQTLTPRALMALTPSQLALLVCQIHCLVTAKLRLDCREPCLLIYGEERSSVAPNAAGNNCRGHGIEQGKILEDWKFTHFCLGSVDTRSSQVDTRPSFQQISLPDCDSRLTLDPVDTRPSFQQISLTDWDSRSTLDQNRSTLDQ</sequence>
<comment type="caution">
    <text evidence="2">The sequence shown here is derived from an EMBL/GenBank/DDBJ whole genome shotgun (WGS) entry which is preliminary data.</text>
</comment>
<evidence type="ECO:0000256" key="1">
    <source>
        <dbReference type="SAM" id="MobiDB-lite"/>
    </source>
</evidence>
<evidence type="ECO:0000313" key="3">
    <source>
        <dbReference type="Proteomes" id="UP000652761"/>
    </source>
</evidence>
<dbReference type="EMBL" id="NMUH01004025">
    <property type="protein sequence ID" value="MQM08076.1"/>
    <property type="molecule type" value="Genomic_DNA"/>
</dbReference>
<gene>
    <name evidence="2" type="ORF">Taro_040929</name>
</gene>
<dbReference type="AlphaFoldDB" id="A0A843WK51"/>
<proteinExistence type="predicted"/>
<feature type="region of interest" description="Disordered" evidence="1">
    <location>
        <begin position="14"/>
        <end position="54"/>
    </location>
</feature>
<accession>A0A843WK51</accession>
<protein>
    <submittedName>
        <fullName evidence="2">Uncharacterized protein</fullName>
    </submittedName>
</protein>
<evidence type="ECO:0000313" key="2">
    <source>
        <dbReference type="EMBL" id="MQM08076.1"/>
    </source>
</evidence>
<dbReference type="Proteomes" id="UP000652761">
    <property type="component" value="Unassembled WGS sequence"/>
</dbReference>
<feature type="non-terminal residue" evidence="2">
    <location>
        <position position="1"/>
    </location>
</feature>
<reference evidence="2" key="1">
    <citation type="submission" date="2017-07" db="EMBL/GenBank/DDBJ databases">
        <title>Taro Niue Genome Assembly and Annotation.</title>
        <authorList>
            <person name="Atibalentja N."/>
            <person name="Keating K."/>
            <person name="Fields C.J."/>
        </authorList>
    </citation>
    <scope>NUCLEOTIDE SEQUENCE</scope>
    <source>
        <strain evidence="2">Niue_2</strain>
        <tissue evidence="2">Leaf</tissue>
    </source>
</reference>
<organism evidence="2 3">
    <name type="scientific">Colocasia esculenta</name>
    <name type="common">Wild taro</name>
    <name type="synonym">Arum esculentum</name>
    <dbReference type="NCBI Taxonomy" id="4460"/>
    <lineage>
        <taxon>Eukaryota</taxon>
        <taxon>Viridiplantae</taxon>
        <taxon>Streptophyta</taxon>
        <taxon>Embryophyta</taxon>
        <taxon>Tracheophyta</taxon>
        <taxon>Spermatophyta</taxon>
        <taxon>Magnoliopsida</taxon>
        <taxon>Liliopsida</taxon>
        <taxon>Araceae</taxon>
        <taxon>Aroideae</taxon>
        <taxon>Colocasieae</taxon>
        <taxon>Colocasia</taxon>
    </lineage>
</organism>
<name>A0A843WK51_COLES</name>
<feature type="compositionally biased region" description="Acidic residues" evidence="1">
    <location>
        <begin position="22"/>
        <end position="39"/>
    </location>
</feature>